<dbReference type="SMART" id="SM00717">
    <property type="entry name" value="SANT"/>
    <property type="match status" value="3"/>
</dbReference>
<feature type="region of interest" description="Disordered" evidence="1">
    <location>
        <begin position="256"/>
        <end position="288"/>
    </location>
</feature>
<dbReference type="CDD" id="cd00167">
    <property type="entry name" value="SANT"/>
    <property type="match status" value="2"/>
</dbReference>
<proteinExistence type="predicted"/>
<sequence length="401" mass="46412">MDGNEETNLTTDDRLATQEIAINKKSEDIILKNKAHLEALKKKLGGVFVWTEEDDKCLMAIMEQYQAPNRDIWDEVAAKVERNKSSKECLQRWTRYLGSPRKNMAKNRFNVDEDAIIYDAVVQAQQNKNSSLAQGFVPIPKTNQKGKPVWTEICKLLSHYNPQVDVEYEPHRIRERWHNILNPRLNHLQFTKDDDIRLYEGLKEYGTKWTLISKHFFEKTRSDIQIKNRFKTTSFKTFYSKVANIALSEQRMKKVGQTSTVIDESRKEDNSQSTTPQNNSLNSSLSKQQQIKTNSLAARLESSLARRIVAEDVPKPSNNEYFTPLQTSQILSKVPKSERRTMMKVWIERKYVPVNLTSLYRAFARYEKGLDLKSNWSSDAKLIAALRKSSKKVDDNDGLGK</sequence>
<dbReference type="EMBL" id="BLLK01000047">
    <property type="protein sequence ID" value="GFH55004.1"/>
    <property type="molecule type" value="Genomic_DNA"/>
</dbReference>
<feature type="domain" description="Myb-like" evidence="2">
    <location>
        <begin position="50"/>
        <end position="97"/>
    </location>
</feature>
<dbReference type="GO" id="GO:0000978">
    <property type="term" value="F:RNA polymerase II cis-regulatory region sequence-specific DNA binding"/>
    <property type="evidence" value="ECO:0007669"/>
    <property type="project" value="TreeGrafter"/>
</dbReference>
<evidence type="ECO:0000313" key="5">
    <source>
        <dbReference type="Proteomes" id="UP001054902"/>
    </source>
</evidence>
<dbReference type="PANTHER" id="PTHR45614">
    <property type="entry name" value="MYB PROTEIN-RELATED"/>
    <property type="match status" value="1"/>
</dbReference>
<dbReference type="PROSITE" id="PS50090">
    <property type="entry name" value="MYB_LIKE"/>
    <property type="match status" value="2"/>
</dbReference>
<dbReference type="InterPro" id="IPR009057">
    <property type="entry name" value="Homeodomain-like_sf"/>
</dbReference>
<dbReference type="GO" id="GO:0005634">
    <property type="term" value="C:nucleus"/>
    <property type="evidence" value="ECO:0007669"/>
    <property type="project" value="TreeGrafter"/>
</dbReference>
<organism evidence="4 5">
    <name type="scientific">Chaetoceros tenuissimus</name>
    <dbReference type="NCBI Taxonomy" id="426638"/>
    <lineage>
        <taxon>Eukaryota</taxon>
        <taxon>Sar</taxon>
        <taxon>Stramenopiles</taxon>
        <taxon>Ochrophyta</taxon>
        <taxon>Bacillariophyta</taxon>
        <taxon>Coscinodiscophyceae</taxon>
        <taxon>Chaetocerotophycidae</taxon>
        <taxon>Chaetocerotales</taxon>
        <taxon>Chaetocerotaceae</taxon>
        <taxon>Chaetoceros</taxon>
    </lineage>
</organism>
<name>A0AAD3D2P0_9STRA</name>
<dbReference type="InterPro" id="IPR050560">
    <property type="entry name" value="MYB_TF"/>
</dbReference>
<dbReference type="PROSITE" id="PS51294">
    <property type="entry name" value="HTH_MYB"/>
    <property type="match status" value="2"/>
</dbReference>
<protein>
    <recommendedName>
        <fullName evidence="6">Myb-like DNA-binding domain containing protein</fullName>
    </recommendedName>
</protein>
<evidence type="ECO:0008006" key="6">
    <source>
        <dbReference type="Google" id="ProtNLM"/>
    </source>
</evidence>
<reference evidence="4 5" key="1">
    <citation type="journal article" date="2021" name="Sci. Rep.">
        <title>The genome of the diatom Chaetoceros tenuissimus carries an ancient integrated fragment of an extant virus.</title>
        <authorList>
            <person name="Hongo Y."/>
            <person name="Kimura K."/>
            <person name="Takaki Y."/>
            <person name="Yoshida Y."/>
            <person name="Baba S."/>
            <person name="Kobayashi G."/>
            <person name="Nagasaki K."/>
            <person name="Hano T."/>
            <person name="Tomaru Y."/>
        </authorList>
    </citation>
    <scope>NUCLEOTIDE SEQUENCE [LARGE SCALE GENOMIC DNA]</scope>
    <source>
        <strain evidence="4 5">NIES-3715</strain>
    </source>
</reference>
<dbReference type="Pfam" id="PF00249">
    <property type="entry name" value="Myb_DNA-binding"/>
    <property type="match status" value="2"/>
</dbReference>
<evidence type="ECO:0000313" key="4">
    <source>
        <dbReference type="EMBL" id="GFH55004.1"/>
    </source>
</evidence>
<gene>
    <name evidence="4" type="ORF">CTEN210_11480</name>
</gene>
<evidence type="ECO:0000259" key="3">
    <source>
        <dbReference type="PROSITE" id="PS51294"/>
    </source>
</evidence>
<accession>A0AAD3D2P0</accession>
<evidence type="ECO:0000256" key="1">
    <source>
        <dbReference type="SAM" id="MobiDB-lite"/>
    </source>
</evidence>
<dbReference type="SUPFAM" id="SSF46689">
    <property type="entry name" value="Homeodomain-like"/>
    <property type="match status" value="2"/>
</dbReference>
<feature type="domain" description="HTH myb-type" evidence="3">
    <location>
        <begin position="182"/>
        <end position="237"/>
    </location>
</feature>
<comment type="caution">
    <text evidence="4">The sequence shown here is derived from an EMBL/GenBank/DDBJ whole genome shotgun (WGS) entry which is preliminary data.</text>
</comment>
<feature type="domain" description="Myb-like" evidence="2">
    <location>
        <begin position="182"/>
        <end position="234"/>
    </location>
</feature>
<feature type="domain" description="HTH myb-type" evidence="3">
    <location>
        <begin position="50"/>
        <end position="102"/>
    </location>
</feature>
<dbReference type="AlphaFoldDB" id="A0AAD3D2P0"/>
<dbReference type="GO" id="GO:0000981">
    <property type="term" value="F:DNA-binding transcription factor activity, RNA polymerase II-specific"/>
    <property type="evidence" value="ECO:0007669"/>
    <property type="project" value="TreeGrafter"/>
</dbReference>
<dbReference type="InterPro" id="IPR017930">
    <property type="entry name" value="Myb_dom"/>
</dbReference>
<keyword evidence="5" id="KW-1185">Reference proteome</keyword>
<dbReference type="Gene3D" id="1.10.10.60">
    <property type="entry name" value="Homeodomain-like"/>
    <property type="match status" value="3"/>
</dbReference>
<dbReference type="InterPro" id="IPR001005">
    <property type="entry name" value="SANT/Myb"/>
</dbReference>
<dbReference type="Proteomes" id="UP001054902">
    <property type="component" value="Unassembled WGS sequence"/>
</dbReference>
<evidence type="ECO:0000259" key="2">
    <source>
        <dbReference type="PROSITE" id="PS50090"/>
    </source>
</evidence>
<feature type="compositionally biased region" description="Low complexity" evidence="1">
    <location>
        <begin position="271"/>
        <end position="288"/>
    </location>
</feature>